<feature type="compositionally biased region" description="Polar residues" evidence="2">
    <location>
        <begin position="277"/>
        <end position="287"/>
    </location>
</feature>
<evidence type="ECO:0000313" key="3">
    <source>
        <dbReference type="EMBL" id="NDO70468.1"/>
    </source>
</evidence>
<organism evidence="3 4">
    <name type="scientific">Schaedlerella arabinosiphila</name>
    <dbReference type="NCBI Taxonomy" id="2044587"/>
    <lineage>
        <taxon>Bacteria</taxon>
        <taxon>Bacillati</taxon>
        <taxon>Bacillota</taxon>
        <taxon>Clostridia</taxon>
        <taxon>Lachnospirales</taxon>
        <taxon>Lachnospiraceae</taxon>
        <taxon>Schaedlerella</taxon>
    </lineage>
</organism>
<dbReference type="EMBL" id="VIRB01000108">
    <property type="protein sequence ID" value="NDO70468.1"/>
    <property type="molecule type" value="Genomic_DNA"/>
</dbReference>
<protein>
    <submittedName>
        <fullName evidence="3">Uncharacterized protein</fullName>
    </submittedName>
</protein>
<feature type="compositionally biased region" description="Gly residues" evidence="2">
    <location>
        <begin position="289"/>
        <end position="299"/>
    </location>
</feature>
<evidence type="ECO:0000256" key="1">
    <source>
        <dbReference type="SAM" id="Coils"/>
    </source>
</evidence>
<feature type="compositionally biased region" description="Acidic residues" evidence="2">
    <location>
        <begin position="264"/>
        <end position="274"/>
    </location>
</feature>
<sequence length="299" mass="32748">MKKRIFTKILVIAAACLVLGCGKKEDGTQKTEGPETEINDGKEVEQEEKSEYRTIGEESGDALRLLLTNQTGSEITGLSVKASSGEEASENLLGEDMKIGIEETICMYYTPGKADSEQGEKVRTTYDISLSYEDGRVVEITGLELDDMEKAELCFEEEVGFVKYTSADSGKEISTKETALALRAQQQAKAAAEKQKKAEAEAAAAEQAKKDAQAAAAAQAQAETAAQTQYEQQYYEQPVYQEPVYEEPVYQEPVYEEPVYQEPVYEEPVYEEPADSGGQNQDVSQSGEGCLGGQGVLRY</sequence>
<dbReference type="PANTHER" id="PTHR34008">
    <property type="entry name" value="REPETITIVE PROLINE-RICH CELL WALL PROTEIN 1"/>
    <property type="match status" value="1"/>
</dbReference>
<comment type="caution">
    <text evidence="3">The sequence shown here is derived from an EMBL/GenBank/DDBJ whole genome shotgun (WGS) entry which is preliminary data.</text>
</comment>
<proteinExistence type="predicted"/>
<feature type="region of interest" description="Disordered" evidence="2">
    <location>
        <begin position="25"/>
        <end position="47"/>
    </location>
</feature>
<dbReference type="PANTHER" id="PTHR34008:SF2">
    <property type="entry name" value="REPETITIVE PROLINE-RICH CELL WALL PROTEIN 1"/>
    <property type="match status" value="1"/>
</dbReference>
<dbReference type="PROSITE" id="PS51257">
    <property type="entry name" value="PROKAR_LIPOPROTEIN"/>
    <property type="match status" value="1"/>
</dbReference>
<keyword evidence="1" id="KW-0175">Coiled coil</keyword>
<feature type="coiled-coil region" evidence="1">
    <location>
        <begin position="181"/>
        <end position="215"/>
    </location>
</feature>
<reference evidence="3 4" key="1">
    <citation type="submission" date="2019-07" db="EMBL/GenBank/DDBJ databases">
        <title>Draft genome sequences of 15 bacterial species constituting the stable defined intestinal microbiota of the GM15 gnotobiotic mouse model.</title>
        <authorList>
            <person name="Elie C."/>
            <person name="Mathieu A."/>
            <person name="Saliou A."/>
            <person name="Darnaud M."/>
            <person name="Leulier F."/>
            <person name="Tamellini A."/>
        </authorList>
    </citation>
    <scope>NUCLEOTIDE SEQUENCE [LARGE SCALE GENOMIC DNA]</scope>
    <source>
        <strain evidence="4">ASF 502</strain>
    </source>
</reference>
<evidence type="ECO:0000256" key="2">
    <source>
        <dbReference type="SAM" id="MobiDB-lite"/>
    </source>
</evidence>
<dbReference type="AlphaFoldDB" id="A0A9X5CA51"/>
<dbReference type="Proteomes" id="UP000474104">
    <property type="component" value="Unassembled WGS sequence"/>
</dbReference>
<dbReference type="RefSeq" id="WP_004078294.1">
    <property type="nucleotide sequence ID" value="NZ_VIRB01000108.1"/>
</dbReference>
<evidence type="ECO:0000313" key="4">
    <source>
        <dbReference type="Proteomes" id="UP000474104"/>
    </source>
</evidence>
<feature type="region of interest" description="Disordered" evidence="2">
    <location>
        <begin position="248"/>
        <end position="299"/>
    </location>
</feature>
<name>A0A9X5CA51_9FIRM</name>
<feature type="compositionally biased region" description="Low complexity" evidence="2">
    <location>
        <begin position="248"/>
        <end position="263"/>
    </location>
</feature>
<dbReference type="OrthoDB" id="1976743at2"/>
<accession>A0A9X5CA51</accession>
<gene>
    <name evidence="3" type="ORF">FMM80_18200</name>
</gene>